<protein>
    <submittedName>
        <fullName evidence="1">Tautomerase family protein</fullName>
    </submittedName>
</protein>
<sequence length="41" mass="4753">MRTEHPDDVEEGLIETVHSVLVTAFRIPRDHVTVIVRDLRT</sequence>
<dbReference type="SUPFAM" id="SSF55331">
    <property type="entry name" value="Tautomerase/MIF"/>
    <property type="match status" value="1"/>
</dbReference>
<accession>A0A7D7QGI6</accession>
<dbReference type="Proteomes" id="UP000515663">
    <property type="component" value="Chromosome"/>
</dbReference>
<gene>
    <name evidence="1" type="ORF">H1R19_16110</name>
</gene>
<evidence type="ECO:0000313" key="2">
    <source>
        <dbReference type="Proteomes" id="UP000515663"/>
    </source>
</evidence>
<dbReference type="RefSeq" id="WP_219849547.1">
    <property type="nucleotide sequence ID" value="NZ_CP059491.1"/>
</dbReference>
<dbReference type="EMBL" id="CP059491">
    <property type="protein sequence ID" value="QMT00424.1"/>
    <property type="molecule type" value="Genomic_DNA"/>
</dbReference>
<proteinExistence type="predicted"/>
<reference evidence="2" key="1">
    <citation type="submission" date="2020-07" db="EMBL/GenBank/DDBJ databases">
        <title>novel species isolated from the respiratory tract of Marmot.</title>
        <authorList>
            <person name="Zhang G."/>
        </authorList>
    </citation>
    <scope>NUCLEOTIDE SEQUENCE [LARGE SCALE GENOMIC DNA]</scope>
    <source>
        <strain evidence="2">686</strain>
    </source>
</reference>
<organism evidence="1 2">
    <name type="scientific">Gordonia jinghuaiqii</name>
    <dbReference type="NCBI Taxonomy" id="2758710"/>
    <lineage>
        <taxon>Bacteria</taxon>
        <taxon>Bacillati</taxon>
        <taxon>Actinomycetota</taxon>
        <taxon>Actinomycetes</taxon>
        <taxon>Mycobacteriales</taxon>
        <taxon>Gordoniaceae</taxon>
        <taxon>Gordonia</taxon>
    </lineage>
</organism>
<dbReference type="KEGG" id="gji:H1R19_16110"/>
<evidence type="ECO:0000313" key="1">
    <source>
        <dbReference type="EMBL" id="QMT00424.1"/>
    </source>
</evidence>
<dbReference type="InterPro" id="IPR014347">
    <property type="entry name" value="Tautomerase/MIF_sf"/>
</dbReference>
<dbReference type="AlphaFoldDB" id="A0A7D7QGI6"/>
<keyword evidence="2" id="KW-1185">Reference proteome</keyword>
<name>A0A7D7QGI6_9ACTN</name>